<protein>
    <submittedName>
        <fullName evidence="2">Uncharacterized protein</fullName>
    </submittedName>
</protein>
<dbReference type="Proteomes" id="UP000305067">
    <property type="component" value="Unassembled WGS sequence"/>
</dbReference>
<accession>A0A5C3QF56</accession>
<feature type="non-terminal residue" evidence="2">
    <location>
        <position position="1"/>
    </location>
</feature>
<evidence type="ECO:0000313" key="2">
    <source>
        <dbReference type="EMBL" id="TFK99100.1"/>
    </source>
</evidence>
<feature type="transmembrane region" description="Helical" evidence="1">
    <location>
        <begin position="22"/>
        <end position="40"/>
    </location>
</feature>
<keyword evidence="3" id="KW-1185">Reference proteome</keyword>
<name>A0A5C3QF56_9AGAR</name>
<proteinExistence type="predicted"/>
<evidence type="ECO:0000313" key="3">
    <source>
        <dbReference type="Proteomes" id="UP000305067"/>
    </source>
</evidence>
<keyword evidence="1" id="KW-0472">Membrane</keyword>
<keyword evidence="1" id="KW-0812">Transmembrane</keyword>
<dbReference type="OrthoDB" id="3359404at2759"/>
<organism evidence="2 3">
    <name type="scientific">Pterulicium gracile</name>
    <dbReference type="NCBI Taxonomy" id="1884261"/>
    <lineage>
        <taxon>Eukaryota</taxon>
        <taxon>Fungi</taxon>
        <taxon>Dikarya</taxon>
        <taxon>Basidiomycota</taxon>
        <taxon>Agaricomycotina</taxon>
        <taxon>Agaricomycetes</taxon>
        <taxon>Agaricomycetidae</taxon>
        <taxon>Agaricales</taxon>
        <taxon>Pleurotineae</taxon>
        <taxon>Pterulaceae</taxon>
        <taxon>Pterulicium</taxon>
    </lineage>
</organism>
<evidence type="ECO:0000256" key="1">
    <source>
        <dbReference type="SAM" id="Phobius"/>
    </source>
</evidence>
<dbReference type="EMBL" id="ML178835">
    <property type="protein sequence ID" value="TFK99100.1"/>
    <property type="molecule type" value="Genomic_DNA"/>
</dbReference>
<dbReference type="AlphaFoldDB" id="A0A5C3QF56"/>
<reference evidence="2 3" key="1">
    <citation type="journal article" date="2019" name="Nat. Ecol. Evol.">
        <title>Megaphylogeny resolves global patterns of mushroom evolution.</title>
        <authorList>
            <person name="Varga T."/>
            <person name="Krizsan K."/>
            <person name="Foldi C."/>
            <person name="Dima B."/>
            <person name="Sanchez-Garcia M."/>
            <person name="Sanchez-Ramirez S."/>
            <person name="Szollosi G.J."/>
            <person name="Szarkandi J.G."/>
            <person name="Papp V."/>
            <person name="Albert L."/>
            <person name="Andreopoulos W."/>
            <person name="Angelini C."/>
            <person name="Antonin V."/>
            <person name="Barry K.W."/>
            <person name="Bougher N.L."/>
            <person name="Buchanan P."/>
            <person name="Buyck B."/>
            <person name="Bense V."/>
            <person name="Catcheside P."/>
            <person name="Chovatia M."/>
            <person name="Cooper J."/>
            <person name="Damon W."/>
            <person name="Desjardin D."/>
            <person name="Finy P."/>
            <person name="Geml J."/>
            <person name="Haridas S."/>
            <person name="Hughes K."/>
            <person name="Justo A."/>
            <person name="Karasinski D."/>
            <person name="Kautmanova I."/>
            <person name="Kiss B."/>
            <person name="Kocsube S."/>
            <person name="Kotiranta H."/>
            <person name="LaButti K.M."/>
            <person name="Lechner B.E."/>
            <person name="Liimatainen K."/>
            <person name="Lipzen A."/>
            <person name="Lukacs Z."/>
            <person name="Mihaltcheva S."/>
            <person name="Morgado L.N."/>
            <person name="Niskanen T."/>
            <person name="Noordeloos M.E."/>
            <person name="Ohm R.A."/>
            <person name="Ortiz-Santana B."/>
            <person name="Ovrebo C."/>
            <person name="Racz N."/>
            <person name="Riley R."/>
            <person name="Savchenko A."/>
            <person name="Shiryaev A."/>
            <person name="Soop K."/>
            <person name="Spirin V."/>
            <person name="Szebenyi C."/>
            <person name="Tomsovsky M."/>
            <person name="Tulloss R.E."/>
            <person name="Uehling J."/>
            <person name="Grigoriev I.V."/>
            <person name="Vagvolgyi C."/>
            <person name="Papp T."/>
            <person name="Martin F.M."/>
            <person name="Miettinen O."/>
            <person name="Hibbett D.S."/>
            <person name="Nagy L.G."/>
        </authorList>
    </citation>
    <scope>NUCLEOTIDE SEQUENCE [LARGE SCALE GENOMIC DNA]</scope>
    <source>
        <strain evidence="2 3">CBS 309.79</strain>
    </source>
</reference>
<sequence length="75" mass="8256">TPPPAPPKQKTKSAHASWYSDIVPAMVPIALLGSAVYLALQLTQSSLLHEKYLDEARTKVTQLEAQIEKLQSERA</sequence>
<feature type="non-terminal residue" evidence="2">
    <location>
        <position position="75"/>
    </location>
</feature>
<gene>
    <name evidence="2" type="ORF">BDV98DRAFT_474072</name>
</gene>
<keyword evidence="1" id="KW-1133">Transmembrane helix</keyword>